<evidence type="ECO:0000313" key="2">
    <source>
        <dbReference type="Proteomes" id="UP000077315"/>
    </source>
</evidence>
<keyword evidence="2" id="KW-1185">Reference proteome</keyword>
<name>A0A167LUJ4_PHYB8</name>
<dbReference type="VEuPathDB" id="FungiDB:PHYBLDRAFT_66574"/>
<accession>A0A167LUJ4</accession>
<dbReference type="OrthoDB" id="2287941at2759"/>
<evidence type="ECO:0000313" key="1">
    <source>
        <dbReference type="EMBL" id="OAD71129.1"/>
    </source>
</evidence>
<gene>
    <name evidence="1" type="ORF">PHYBLDRAFT_66574</name>
</gene>
<dbReference type="AlphaFoldDB" id="A0A167LUJ4"/>
<protein>
    <submittedName>
        <fullName evidence="1">Uncharacterized protein</fullName>
    </submittedName>
</protein>
<dbReference type="RefSeq" id="XP_018289169.1">
    <property type="nucleotide sequence ID" value="XM_018441660.1"/>
</dbReference>
<dbReference type="InParanoid" id="A0A167LUJ4"/>
<dbReference type="Proteomes" id="UP000077315">
    <property type="component" value="Unassembled WGS sequence"/>
</dbReference>
<reference evidence="2" key="1">
    <citation type="submission" date="2015-06" db="EMBL/GenBank/DDBJ databases">
        <title>Expansion of signal transduction pathways in fungi by whole-genome duplication.</title>
        <authorList>
            <consortium name="DOE Joint Genome Institute"/>
            <person name="Corrochano L.M."/>
            <person name="Kuo A."/>
            <person name="Marcet-Houben M."/>
            <person name="Polaino S."/>
            <person name="Salamov A."/>
            <person name="Villalobos J.M."/>
            <person name="Alvarez M.I."/>
            <person name="Avalos J."/>
            <person name="Benito E.P."/>
            <person name="Benoit I."/>
            <person name="Burger G."/>
            <person name="Camino L.P."/>
            <person name="Canovas D."/>
            <person name="Cerda-Olmedo E."/>
            <person name="Cheng J.-F."/>
            <person name="Dominguez A."/>
            <person name="Elias M."/>
            <person name="Eslava A.P."/>
            <person name="Glaser F."/>
            <person name="Grimwood J."/>
            <person name="Gutierrez G."/>
            <person name="Heitman J."/>
            <person name="Henrissat B."/>
            <person name="Iturriaga E.A."/>
            <person name="Lang B.F."/>
            <person name="Lavin J.L."/>
            <person name="Lee S."/>
            <person name="Li W."/>
            <person name="Lindquist E."/>
            <person name="Lopez-Garcia S."/>
            <person name="Luque E.M."/>
            <person name="Marcos A.T."/>
            <person name="Martin J."/>
            <person name="McCluskey K."/>
            <person name="Medina H.R."/>
            <person name="Miralles-Duran A."/>
            <person name="Miyazaki A."/>
            <person name="Munoz-Torres E."/>
            <person name="Oguiza J.A."/>
            <person name="Ohm R."/>
            <person name="Olmedo M."/>
            <person name="Orejas M."/>
            <person name="Ortiz-Castellanos L."/>
            <person name="Pisabarro A.G."/>
            <person name="Rodriguez-Romero J."/>
            <person name="Ruiz-Herrera J."/>
            <person name="Ruiz-Vazquez R."/>
            <person name="Sanz C."/>
            <person name="Schackwitz W."/>
            <person name="Schmutz J."/>
            <person name="Shahriari M."/>
            <person name="Shelest E."/>
            <person name="Silva-Franco F."/>
            <person name="Soanes D."/>
            <person name="Syed K."/>
            <person name="Tagua V.G."/>
            <person name="Talbot N.J."/>
            <person name="Thon M."/>
            <person name="De vries R.P."/>
            <person name="Wiebenga A."/>
            <person name="Yadav J.S."/>
            <person name="Braun E.L."/>
            <person name="Baker S."/>
            <person name="Garre V."/>
            <person name="Horwitz B."/>
            <person name="Torres-Martinez S."/>
            <person name="Idnurm A."/>
            <person name="Herrera-Estrella A."/>
            <person name="Gabaldon T."/>
            <person name="Grigoriev I.V."/>
        </authorList>
    </citation>
    <scope>NUCLEOTIDE SEQUENCE [LARGE SCALE GENOMIC DNA]</scope>
    <source>
        <strain evidence="2">NRRL 1555(-)</strain>
    </source>
</reference>
<dbReference type="EMBL" id="KV440986">
    <property type="protein sequence ID" value="OAD71129.1"/>
    <property type="molecule type" value="Genomic_DNA"/>
</dbReference>
<proteinExistence type="predicted"/>
<organism evidence="1 2">
    <name type="scientific">Phycomyces blakesleeanus (strain ATCC 8743b / DSM 1359 / FGSC 10004 / NBRC 33097 / NRRL 1555)</name>
    <dbReference type="NCBI Taxonomy" id="763407"/>
    <lineage>
        <taxon>Eukaryota</taxon>
        <taxon>Fungi</taxon>
        <taxon>Fungi incertae sedis</taxon>
        <taxon>Mucoromycota</taxon>
        <taxon>Mucoromycotina</taxon>
        <taxon>Mucoromycetes</taxon>
        <taxon>Mucorales</taxon>
        <taxon>Phycomycetaceae</taxon>
        <taxon>Phycomyces</taxon>
    </lineage>
</organism>
<sequence length="159" mass="18420">MKFRGTIQTDGIGISVLKQTQGTTQGPNPRMTTTIGTEHTHYIHDFTPEQHESIRGRCVLIDPGRRDLLYCIHEESTVETPRCYRYTSNQENVRLKSGKVSSQYFWITQSKPQMSVKVAFDQDSMFQRVIVSVCAYERERLKSARGRVNYKEIRFRGVP</sequence>
<dbReference type="GeneID" id="29002566"/>